<accession>A0A809YYJ2</accession>
<dbReference type="AlphaFoldDB" id="A0A809YYJ2"/>
<reference evidence="3" key="3">
    <citation type="submission" date="2020-05" db="EMBL/GenBank/DDBJ databases">
        <title>Complete genome sequence of Bradyrhizobium diazoefficiens XF9 isolated from soybean nodule.</title>
        <authorList>
            <person name="Noda R."/>
            <person name="Kakizaki K."/>
            <person name="Minamisawa K."/>
        </authorList>
    </citation>
    <scope>NUCLEOTIDE SEQUENCE</scope>
    <source>
        <strain evidence="3">XF9</strain>
    </source>
</reference>
<evidence type="ECO:0000313" key="1">
    <source>
        <dbReference type="EMBL" id="BCE26901.1"/>
    </source>
</evidence>
<organism evidence="2">
    <name type="scientific">Bradyrhizobium diazoefficiens</name>
    <dbReference type="NCBI Taxonomy" id="1355477"/>
    <lineage>
        <taxon>Bacteria</taxon>
        <taxon>Pseudomonadati</taxon>
        <taxon>Pseudomonadota</taxon>
        <taxon>Alphaproteobacteria</taxon>
        <taxon>Hyphomicrobiales</taxon>
        <taxon>Nitrobacteraceae</taxon>
        <taxon>Bradyrhizobium</taxon>
    </lineage>
</organism>
<reference evidence="1" key="1">
    <citation type="submission" date="2020-05" db="EMBL/GenBank/DDBJ databases">
        <title>Complete genome sequence of Bradyrhizobium diazoefficiens XF2 isolated from soybean nodule.</title>
        <authorList>
            <person name="Noda R."/>
            <person name="Kakizaki K."/>
            <person name="Minamisawa K."/>
        </authorList>
    </citation>
    <scope>NUCLEOTIDE SEQUENCE</scope>
    <source>
        <strain evidence="1">XF2</strain>
    </source>
</reference>
<protein>
    <submittedName>
        <fullName evidence="2">Uncharacterized protein</fullName>
    </submittedName>
</protein>
<gene>
    <name evidence="1" type="ORF">XF2B_06700</name>
    <name evidence="2" type="ORF">XF4B_06740</name>
    <name evidence="3" type="ORF">XF9B_06940</name>
</gene>
<evidence type="ECO:0000313" key="2">
    <source>
        <dbReference type="EMBL" id="BCE44325.1"/>
    </source>
</evidence>
<dbReference type="EMBL" id="AP023094">
    <property type="protein sequence ID" value="BCE44325.1"/>
    <property type="molecule type" value="Genomic_DNA"/>
</dbReference>
<name>A0A809YYJ2_9BRAD</name>
<reference evidence="2" key="2">
    <citation type="submission" date="2020-05" db="EMBL/GenBank/DDBJ databases">
        <title>Complete genome sequence of Bradyrhizobium diazoefficiens XF4 isolated from soybean nodule.</title>
        <authorList>
            <person name="Noda R."/>
            <person name="Kakizaki K."/>
            <person name="Minamisawa K."/>
        </authorList>
    </citation>
    <scope>NUCLEOTIDE SEQUENCE</scope>
    <source>
        <strain evidence="2">XF4</strain>
    </source>
</reference>
<dbReference type="EMBL" id="AP023092">
    <property type="protein sequence ID" value="BCE26901.1"/>
    <property type="molecule type" value="Genomic_DNA"/>
</dbReference>
<sequence length="67" mass="6624">MFSRVAGLSVAPHGTLVSQDCGGAASHARPVAQAAGFDAVCHLPAFALQSAGLMRPAKAAGPEPLAL</sequence>
<proteinExistence type="predicted"/>
<dbReference type="EMBL" id="AP023098">
    <property type="protein sequence ID" value="BCE79273.1"/>
    <property type="molecule type" value="Genomic_DNA"/>
</dbReference>
<evidence type="ECO:0000313" key="3">
    <source>
        <dbReference type="EMBL" id="BCE79273.1"/>
    </source>
</evidence>